<reference evidence="8" key="1">
    <citation type="submission" date="2018-05" db="EMBL/GenBank/DDBJ databases">
        <authorList>
            <person name="Li X."/>
        </authorList>
    </citation>
    <scope>NUCLEOTIDE SEQUENCE [LARGE SCALE GENOMIC DNA]</scope>
    <source>
        <strain evidence="8">LX32</strain>
    </source>
</reference>
<proteinExistence type="inferred from homology"/>
<keyword evidence="3 4" id="KW-0975">Bacterial flagellum</keyword>
<gene>
    <name evidence="7" type="ORF">DJ017_14420</name>
</gene>
<accession>A0A328AM41</accession>
<dbReference type="OrthoDB" id="7328309at2"/>
<dbReference type="Pfam" id="PF00700">
    <property type="entry name" value="Flagellin_C"/>
    <property type="match status" value="1"/>
</dbReference>
<evidence type="ECO:0000313" key="7">
    <source>
        <dbReference type="EMBL" id="RAK55617.1"/>
    </source>
</evidence>
<comment type="function">
    <text evidence="4">Flagellin is the subunit protein which polymerizes to form the filaments of bacterial flagella.</text>
</comment>
<dbReference type="Gene3D" id="1.20.1330.10">
    <property type="entry name" value="f41 fragment of flagellin, N-terminal domain"/>
    <property type="match status" value="1"/>
</dbReference>
<feature type="domain" description="Flagellin C-terminal" evidence="6">
    <location>
        <begin position="217"/>
        <end position="298"/>
    </location>
</feature>
<dbReference type="EMBL" id="QFYQ01000001">
    <property type="protein sequence ID" value="RAK55617.1"/>
    <property type="molecule type" value="Genomic_DNA"/>
</dbReference>
<evidence type="ECO:0000256" key="3">
    <source>
        <dbReference type="ARBA" id="ARBA00023143"/>
    </source>
</evidence>
<keyword evidence="4" id="KW-0964">Secreted</keyword>
<keyword evidence="7" id="KW-0969">Cilium</keyword>
<dbReference type="GO" id="GO:0005576">
    <property type="term" value="C:extracellular region"/>
    <property type="evidence" value="ECO:0007669"/>
    <property type="project" value="UniProtKB-SubCell"/>
</dbReference>
<dbReference type="GO" id="GO:0005198">
    <property type="term" value="F:structural molecule activity"/>
    <property type="evidence" value="ECO:0007669"/>
    <property type="project" value="UniProtKB-UniRule"/>
</dbReference>
<dbReference type="Proteomes" id="UP000249254">
    <property type="component" value="Unassembled WGS sequence"/>
</dbReference>
<comment type="subunit">
    <text evidence="2">In C.crescentus, the flagellar filament is composed of multiple flagellins of 29 kDa; 27 kDa and 25 kDa.</text>
</comment>
<dbReference type="InterPro" id="IPR001029">
    <property type="entry name" value="Flagellin_N"/>
</dbReference>
<keyword evidence="7" id="KW-0966">Cell projection</keyword>
<protein>
    <recommendedName>
        <fullName evidence="4">Flagellin</fullName>
    </recommendedName>
</protein>
<feature type="domain" description="Flagellin N-terminal" evidence="5">
    <location>
        <begin position="6"/>
        <end position="141"/>
    </location>
</feature>
<dbReference type="SUPFAM" id="SSF64518">
    <property type="entry name" value="Phase 1 flagellin"/>
    <property type="match status" value="1"/>
</dbReference>
<evidence type="ECO:0000259" key="5">
    <source>
        <dbReference type="Pfam" id="PF00669"/>
    </source>
</evidence>
<evidence type="ECO:0000259" key="6">
    <source>
        <dbReference type="Pfam" id="PF00700"/>
    </source>
</evidence>
<evidence type="ECO:0000313" key="8">
    <source>
        <dbReference type="Proteomes" id="UP000249254"/>
    </source>
</evidence>
<dbReference type="PANTHER" id="PTHR42792">
    <property type="entry name" value="FLAGELLIN"/>
    <property type="match status" value="1"/>
</dbReference>
<dbReference type="InterPro" id="IPR046358">
    <property type="entry name" value="Flagellin_C"/>
</dbReference>
<organism evidence="7 8">
    <name type="scientific">Phenylobacterium soli</name>
    <dbReference type="NCBI Taxonomy" id="2170551"/>
    <lineage>
        <taxon>Bacteria</taxon>
        <taxon>Pseudomonadati</taxon>
        <taxon>Pseudomonadota</taxon>
        <taxon>Alphaproteobacteria</taxon>
        <taxon>Caulobacterales</taxon>
        <taxon>Caulobacteraceae</taxon>
        <taxon>Phenylobacterium</taxon>
    </lineage>
</organism>
<dbReference type="AlphaFoldDB" id="A0A328AM41"/>
<dbReference type="GO" id="GO:0009288">
    <property type="term" value="C:bacterial-type flagellum"/>
    <property type="evidence" value="ECO:0007669"/>
    <property type="project" value="UniProtKB-SubCell"/>
</dbReference>
<dbReference type="InterPro" id="IPR001492">
    <property type="entry name" value="Flagellin"/>
</dbReference>
<evidence type="ECO:0000256" key="4">
    <source>
        <dbReference type="RuleBase" id="RU362073"/>
    </source>
</evidence>
<keyword evidence="8" id="KW-1185">Reference proteome</keyword>
<comment type="caution">
    <text evidence="7">The sequence shown here is derived from an EMBL/GenBank/DDBJ whole genome shotgun (WGS) entry which is preliminary data.</text>
</comment>
<dbReference type="PANTHER" id="PTHR42792:SF2">
    <property type="entry name" value="FLAGELLIN"/>
    <property type="match status" value="1"/>
</dbReference>
<evidence type="ECO:0000256" key="1">
    <source>
        <dbReference type="ARBA" id="ARBA00005709"/>
    </source>
</evidence>
<dbReference type="RefSeq" id="WP_111529365.1">
    <property type="nucleotide sequence ID" value="NZ_JBHRSG010000003.1"/>
</dbReference>
<comment type="similarity">
    <text evidence="1 4">Belongs to the bacterial flagellin family.</text>
</comment>
<evidence type="ECO:0000256" key="2">
    <source>
        <dbReference type="ARBA" id="ARBA00011829"/>
    </source>
</evidence>
<keyword evidence="7" id="KW-0282">Flagellum</keyword>
<comment type="subcellular location">
    <subcellularLocation>
        <location evidence="4">Secreted</location>
    </subcellularLocation>
    <subcellularLocation>
        <location evidence="4">Bacterial flagellum</location>
    </subcellularLocation>
</comment>
<dbReference type="Pfam" id="PF00669">
    <property type="entry name" value="Flagellin_N"/>
    <property type="match status" value="1"/>
</dbReference>
<name>A0A328AM41_9CAUL</name>
<sequence length="302" mass="30699">MAMNSINTNTAAMIALQNLAETQTSLGTTQNRINTGLKIASAKDNGAIWAIAQTEKAQASSLDAVVNSLNNGKSVVDTTLQAGAQLTDILTQMRSKALAASDATIDDPSRAQYASEFAKLGQAYANTIASATFNGVNLVDGGTGQVQALGSSDGKITVNSAHANISFNNLFSTAKATTTTAGAVVAGQTYFTADAVAMTAAAWTGATGAADAGADLALVDTAMKTVTQTLSGFGVDSKAMDNQLTLVGKLQDSLNTGVGNLVDANLAQESASLQALQTKQQLGVQALSIANQSTGILLGLFR</sequence>